<dbReference type="RefSeq" id="WP_013423879.1">
    <property type="nucleotide sequence ID" value="NC_014666.1"/>
</dbReference>
<dbReference type="HOGENOM" id="CLU_2861256_0_0_11"/>
<gene>
    <name evidence="1" type="ordered locus">FraEuI1c_2730</name>
</gene>
<dbReference type="Proteomes" id="UP000002484">
    <property type="component" value="Chromosome"/>
</dbReference>
<proteinExistence type="predicted"/>
<dbReference type="InParanoid" id="E3J6I5"/>
<dbReference type="AlphaFoldDB" id="E3J6I5"/>
<dbReference type="Pfam" id="PF13374">
    <property type="entry name" value="TPR_10"/>
    <property type="match status" value="1"/>
</dbReference>
<evidence type="ECO:0000313" key="2">
    <source>
        <dbReference type="Proteomes" id="UP000002484"/>
    </source>
</evidence>
<dbReference type="Gene3D" id="1.25.40.10">
    <property type="entry name" value="Tetratricopeptide repeat domain"/>
    <property type="match status" value="1"/>
</dbReference>
<sequence>MSRSLLAEAYQAAGRHADASHWRDILADRIRVLGADHPDTLRTRSFIADSLQETTPEIIRIVSR</sequence>
<evidence type="ECO:0008006" key="3">
    <source>
        <dbReference type="Google" id="ProtNLM"/>
    </source>
</evidence>
<protein>
    <recommendedName>
        <fullName evidence="3">Tetratricopeptide repeat protein</fullName>
    </recommendedName>
</protein>
<dbReference type="OrthoDB" id="594504at2"/>
<evidence type="ECO:0000313" key="1">
    <source>
        <dbReference type="EMBL" id="ADP80761.1"/>
    </source>
</evidence>
<dbReference type="EMBL" id="CP002299">
    <property type="protein sequence ID" value="ADP80761.1"/>
    <property type="molecule type" value="Genomic_DNA"/>
</dbReference>
<accession>E3J6I5</accession>
<dbReference type="KEGG" id="fri:FraEuI1c_2730"/>
<name>E3J6I5_PSEI1</name>
<reference evidence="1 2" key="1">
    <citation type="submission" date="2010-10" db="EMBL/GenBank/DDBJ databases">
        <title>Complete sequence of Frankia sp. EuI1c.</title>
        <authorList>
            <consortium name="US DOE Joint Genome Institute"/>
            <person name="Lucas S."/>
            <person name="Copeland A."/>
            <person name="Lapidus A."/>
            <person name="Cheng J.-F."/>
            <person name="Bruce D."/>
            <person name="Goodwin L."/>
            <person name="Pitluck S."/>
            <person name="Chertkov O."/>
            <person name="Detter J.C."/>
            <person name="Han C."/>
            <person name="Tapia R."/>
            <person name="Land M."/>
            <person name="Hauser L."/>
            <person name="Jeffries C."/>
            <person name="Kyrpides N."/>
            <person name="Ivanova N."/>
            <person name="Mikhailova N."/>
            <person name="Beauchemin N."/>
            <person name="Sen A."/>
            <person name="Sur S.A."/>
            <person name="Gtari M."/>
            <person name="Wall L."/>
            <person name="Tisa L."/>
            <person name="Woyke T."/>
        </authorList>
    </citation>
    <scope>NUCLEOTIDE SEQUENCE [LARGE SCALE GENOMIC DNA]</scope>
    <source>
        <strain evidence="2">DSM 45817 / CECT 9037 / EuI1c</strain>
    </source>
</reference>
<keyword evidence="2" id="KW-1185">Reference proteome</keyword>
<organism evidence="1 2">
    <name type="scientific">Pseudofrankia inefficax (strain DSM 45817 / CECT 9037 / DDB 130130 / EuI1c)</name>
    <name type="common">Frankia inefficax</name>
    <dbReference type="NCBI Taxonomy" id="298654"/>
    <lineage>
        <taxon>Bacteria</taxon>
        <taxon>Bacillati</taxon>
        <taxon>Actinomycetota</taxon>
        <taxon>Actinomycetes</taxon>
        <taxon>Frankiales</taxon>
        <taxon>Frankiaceae</taxon>
        <taxon>Pseudofrankia</taxon>
    </lineage>
</organism>
<dbReference type="InterPro" id="IPR011990">
    <property type="entry name" value="TPR-like_helical_dom_sf"/>
</dbReference>